<feature type="region of interest" description="Disordered" evidence="1">
    <location>
        <begin position="181"/>
        <end position="213"/>
    </location>
</feature>
<comment type="caution">
    <text evidence="2">The sequence shown here is derived from an EMBL/GenBank/DDBJ whole genome shotgun (WGS) entry which is preliminary data.</text>
</comment>
<name>A0ABN9TVJ6_9DINO</name>
<dbReference type="EMBL" id="CAUYUJ010015135">
    <property type="protein sequence ID" value="CAK0850287.1"/>
    <property type="molecule type" value="Genomic_DNA"/>
</dbReference>
<evidence type="ECO:0000313" key="3">
    <source>
        <dbReference type="Proteomes" id="UP001189429"/>
    </source>
</evidence>
<evidence type="ECO:0000256" key="1">
    <source>
        <dbReference type="SAM" id="MobiDB-lite"/>
    </source>
</evidence>
<reference evidence="2" key="1">
    <citation type="submission" date="2023-10" db="EMBL/GenBank/DDBJ databases">
        <authorList>
            <person name="Chen Y."/>
            <person name="Shah S."/>
            <person name="Dougan E. K."/>
            <person name="Thang M."/>
            <person name="Chan C."/>
        </authorList>
    </citation>
    <scope>NUCLEOTIDE SEQUENCE [LARGE SCALE GENOMIC DNA]</scope>
</reference>
<accession>A0ABN9TVJ6</accession>
<protein>
    <recommendedName>
        <fullName evidence="4">Nucleocapsid protein</fullName>
    </recommendedName>
</protein>
<evidence type="ECO:0000313" key="2">
    <source>
        <dbReference type="EMBL" id="CAK0850287.1"/>
    </source>
</evidence>
<evidence type="ECO:0008006" key="4">
    <source>
        <dbReference type="Google" id="ProtNLM"/>
    </source>
</evidence>
<organism evidence="2 3">
    <name type="scientific">Prorocentrum cordatum</name>
    <dbReference type="NCBI Taxonomy" id="2364126"/>
    <lineage>
        <taxon>Eukaryota</taxon>
        <taxon>Sar</taxon>
        <taxon>Alveolata</taxon>
        <taxon>Dinophyceae</taxon>
        <taxon>Prorocentrales</taxon>
        <taxon>Prorocentraceae</taxon>
        <taxon>Prorocentrum</taxon>
    </lineage>
</organism>
<feature type="non-terminal residue" evidence="2">
    <location>
        <position position="460"/>
    </location>
</feature>
<keyword evidence="3" id="KW-1185">Reference proteome</keyword>
<feature type="compositionally biased region" description="Basic and acidic residues" evidence="1">
    <location>
        <begin position="181"/>
        <end position="195"/>
    </location>
</feature>
<proteinExistence type="predicted"/>
<dbReference type="Proteomes" id="UP001189429">
    <property type="component" value="Unassembled WGS sequence"/>
</dbReference>
<gene>
    <name evidence="2" type="ORF">PCOR1329_LOCUS42720</name>
</gene>
<sequence length="460" mass="49492">APRGQLKWKETMHEKAFKSMESATVALSSAEGARSHVEFEMPVASSRKEALSLVLANNADPETASTRLRDYTAAVEARESARDVEVRTGGTTAADSVTGERAKLGQGPPRGSYEDLITMKQFDDKLETFVGASARQELTDIAEDLQKLKEAISELVGVTAGVARELSAGVVVAKKKIQQEKELTDQKKQKTEQSRRAARPAGAPPAFKADSNNPSGPFVFLPMSGVKEIEALTSSAFTKKLNNGLAFDVPRIVNIDPGCEVFEIFEGFLGPVLSQAMATAKSEMTSGLAMDRPSVNLAPLLQQAFFARAMGRLHCAPERGYLGAARASVIGSWEILAAPLTALHEGLIAWSAKTPLRISQARRYFKQMSEELFKVMVSSPNGGVYHGAVGARDMSIILPSWVALERASSAGALGLRLSWASRADVHGLDALRTVLTQNGSHSDATAEVLDYAKVYDDKVK</sequence>
<feature type="non-terminal residue" evidence="2">
    <location>
        <position position="1"/>
    </location>
</feature>